<comment type="caution">
    <text evidence="1">The sequence shown here is derived from an EMBL/GenBank/DDBJ whole genome shotgun (WGS) entry which is preliminary data.</text>
</comment>
<name>A0A9J6DWN4_RHIMP</name>
<proteinExistence type="predicted"/>
<reference evidence="1" key="1">
    <citation type="journal article" date="2020" name="Cell">
        <title>Large-Scale Comparative Analyses of Tick Genomes Elucidate Their Genetic Diversity and Vector Capacities.</title>
        <authorList>
            <consortium name="Tick Genome and Microbiome Consortium (TIGMIC)"/>
            <person name="Jia N."/>
            <person name="Wang J."/>
            <person name="Shi W."/>
            <person name="Du L."/>
            <person name="Sun Y."/>
            <person name="Zhan W."/>
            <person name="Jiang J.F."/>
            <person name="Wang Q."/>
            <person name="Zhang B."/>
            <person name="Ji P."/>
            <person name="Bell-Sakyi L."/>
            <person name="Cui X.M."/>
            <person name="Yuan T.T."/>
            <person name="Jiang B.G."/>
            <person name="Yang W.F."/>
            <person name="Lam T.T."/>
            <person name="Chang Q.C."/>
            <person name="Ding S.J."/>
            <person name="Wang X.J."/>
            <person name="Zhu J.G."/>
            <person name="Ruan X.D."/>
            <person name="Zhao L."/>
            <person name="Wei J.T."/>
            <person name="Ye R.Z."/>
            <person name="Que T.C."/>
            <person name="Du C.H."/>
            <person name="Zhou Y.H."/>
            <person name="Cheng J.X."/>
            <person name="Dai P.F."/>
            <person name="Guo W.B."/>
            <person name="Han X.H."/>
            <person name="Huang E.J."/>
            <person name="Li L.F."/>
            <person name="Wei W."/>
            <person name="Gao Y.C."/>
            <person name="Liu J.Z."/>
            <person name="Shao H.Z."/>
            <person name="Wang X."/>
            <person name="Wang C.C."/>
            <person name="Yang T.C."/>
            <person name="Huo Q.B."/>
            <person name="Li W."/>
            <person name="Chen H.Y."/>
            <person name="Chen S.E."/>
            <person name="Zhou L.G."/>
            <person name="Ni X.B."/>
            <person name="Tian J.H."/>
            <person name="Sheng Y."/>
            <person name="Liu T."/>
            <person name="Pan Y.S."/>
            <person name="Xia L.Y."/>
            <person name="Li J."/>
            <person name="Zhao F."/>
            <person name="Cao W.C."/>
        </authorList>
    </citation>
    <scope>NUCLEOTIDE SEQUENCE</scope>
    <source>
        <strain evidence="1">Rmic-2018</strain>
    </source>
</reference>
<dbReference type="AlphaFoldDB" id="A0A9J6DWN4"/>
<evidence type="ECO:0000313" key="1">
    <source>
        <dbReference type="EMBL" id="KAH8026273.1"/>
    </source>
</evidence>
<dbReference type="Proteomes" id="UP000821866">
    <property type="component" value="Unassembled WGS sequence"/>
</dbReference>
<keyword evidence="2" id="KW-1185">Reference proteome</keyword>
<organism evidence="1 2">
    <name type="scientific">Rhipicephalus microplus</name>
    <name type="common">Cattle tick</name>
    <name type="synonym">Boophilus microplus</name>
    <dbReference type="NCBI Taxonomy" id="6941"/>
    <lineage>
        <taxon>Eukaryota</taxon>
        <taxon>Metazoa</taxon>
        <taxon>Ecdysozoa</taxon>
        <taxon>Arthropoda</taxon>
        <taxon>Chelicerata</taxon>
        <taxon>Arachnida</taxon>
        <taxon>Acari</taxon>
        <taxon>Parasitiformes</taxon>
        <taxon>Ixodida</taxon>
        <taxon>Ixodoidea</taxon>
        <taxon>Ixodidae</taxon>
        <taxon>Rhipicephalinae</taxon>
        <taxon>Rhipicephalus</taxon>
        <taxon>Boophilus</taxon>
    </lineage>
</organism>
<protein>
    <submittedName>
        <fullName evidence="1">Uncharacterized protein</fullName>
    </submittedName>
</protein>
<evidence type="ECO:0000313" key="2">
    <source>
        <dbReference type="Proteomes" id="UP000821866"/>
    </source>
</evidence>
<dbReference type="EMBL" id="JABSTU010000007">
    <property type="protein sequence ID" value="KAH8026273.1"/>
    <property type="molecule type" value="Genomic_DNA"/>
</dbReference>
<sequence>MLDTTLYSLNSGPRGPIFLEVKLRTLLPLQANVFKQMSAPIRERHPLPVNGRISDLSYFVPMFSAEDWTSALAAAHDTMVHESAALYVSSRGLLDAMKTVLGSFSSLELLYHTTWWFLEQIGTFTSNRLYAAATATLGAQGRLYLKVMCAAQVSLLADNVAEVIADGCISRGGWESCSTQPFLSAVSRPAC</sequence>
<accession>A0A9J6DWN4</accession>
<reference evidence="1" key="2">
    <citation type="submission" date="2021-09" db="EMBL/GenBank/DDBJ databases">
        <authorList>
            <person name="Jia N."/>
            <person name="Wang J."/>
            <person name="Shi W."/>
            <person name="Du L."/>
            <person name="Sun Y."/>
            <person name="Zhan W."/>
            <person name="Jiang J."/>
            <person name="Wang Q."/>
            <person name="Zhang B."/>
            <person name="Ji P."/>
            <person name="Sakyi L.B."/>
            <person name="Cui X."/>
            <person name="Yuan T."/>
            <person name="Jiang B."/>
            <person name="Yang W."/>
            <person name="Lam T.T.-Y."/>
            <person name="Chang Q."/>
            <person name="Ding S."/>
            <person name="Wang X."/>
            <person name="Zhu J."/>
            <person name="Ruan X."/>
            <person name="Zhao L."/>
            <person name="Wei J."/>
            <person name="Que T."/>
            <person name="Du C."/>
            <person name="Cheng J."/>
            <person name="Dai P."/>
            <person name="Han X."/>
            <person name="Huang E."/>
            <person name="Gao Y."/>
            <person name="Liu J."/>
            <person name="Shao H."/>
            <person name="Ye R."/>
            <person name="Li L."/>
            <person name="Wei W."/>
            <person name="Wang X."/>
            <person name="Wang C."/>
            <person name="Huo Q."/>
            <person name="Li W."/>
            <person name="Guo W."/>
            <person name="Chen H."/>
            <person name="Chen S."/>
            <person name="Zhou L."/>
            <person name="Zhou L."/>
            <person name="Ni X."/>
            <person name="Tian J."/>
            <person name="Zhou Y."/>
            <person name="Sheng Y."/>
            <person name="Liu T."/>
            <person name="Pan Y."/>
            <person name="Xia L."/>
            <person name="Li J."/>
            <person name="Zhao F."/>
            <person name="Cao W."/>
        </authorList>
    </citation>
    <scope>NUCLEOTIDE SEQUENCE</scope>
    <source>
        <strain evidence="1">Rmic-2018</strain>
        <tissue evidence="1">Larvae</tissue>
    </source>
</reference>
<gene>
    <name evidence="1" type="ORF">HPB51_017811</name>
</gene>